<dbReference type="Proteomes" id="UP000030108">
    <property type="component" value="Unassembled WGS sequence"/>
</dbReference>
<organism evidence="2 3">
    <name type="scientific">Rhizoctonia solani AG-3 Rhs1AP</name>
    <dbReference type="NCBI Taxonomy" id="1086054"/>
    <lineage>
        <taxon>Eukaryota</taxon>
        <taxon>Fungi</taxon>
        <taxon>Dikarya</taxon>
        <taxon>Basidiomycota</taxon>
        <taxon>Agaricomycotina</taxon>
        <taxon>Agaricomycetes</taxon>
        <taxon>Cantharellales</taxon>
        <taxon>Ceratobasidiaceae</taxon>
        <taxon>Rhizoctonia</taxon>
    </lineage>
</organism>
<sequence length="62" mass="6965">MATHGVLDQTKQKSIGLPPSCPRKEFGHRRIWKWRASLTRRTKAATEVAVSRPAVSKPTKPN</sequence>
<feature type="region of interest" description="Disordered" evidence="1">
    <location>
        <begin position="1"/>
        <end position="22"/>
    </location>
</feature>
<dbReference type="EMBL" id="JATN01000318">
    <property type="protein sequence ID" value="EUC62377.1"/>
    <property type="molecule type" value="Genomic_DNA"/>
</dbReference>
<dbReference type="AlphaFoldDB" id="X8JF66"/>
<evidence type="ECO:0000313" key="3">
    <source>
        <dbReference type="Proteomes" id="UP000030108"/>
    </source>
</evidence>
<name>X8JF66_9AGAM</name>
<protein>
    <submittedName>
        <fullName evidence="2">Uncharacterized protein</fullName>
    </submittedName>
</protein>
<evidence type="ECO:0000313" key="2">
    <source>
        <dbReference type="EMBL" id="EUC62377.1"/>
    </source>
</evidence>
<reference evidence="3" key="1">
    <citation type="journal article" date="2014" name="Genome Announc.">
        <title>Draft genome sequence of the plant-pathogenic soil fungus Rhizoctonia solani anastomosis group 3 strain Rhs1AP.</title>
        <authorList>
            <person name="Cubeta M.A."/>
            <person name="Thomas E."/>
            <person name="Dean R.A."/>
            <person name="Jabaji S."/>
            <person name="Neate S.M."/>
            <person name="Tavantzis S."/>
            <person name="Toda T."/>
            <person name="Vilgalys R."/>
            <person name="Bharathan N."/>
            <person name="Fedorova-Abrams N."/>
            <person name="Pakala S.B."/>
            <person name="Pakala S.M."/>
            <person name="Zafar N."/>
            <person name="Joardar V."/>
            <person name="Losada L."/>
            <person name="Nierman W.C."/>
        </authorList>
    </citation>
    <scope>NUCLEOTIDE SEQUENCE [LARGE SCALE GENOMIC DNA]</scope>
    <source>
        <strain evidence="3">AG-3</strain>
    </source>
</reference>
<comment type="caution">
    <text evidence="2">The sequence shown here is derived from an EMBL/GenBank/DDBJ whole genome shotgun (WGS) entry which is preliminary data.</text>
</comment>
<evidence type="ECO:0000256" key="1">
    <source>
        <dbReference type="SAM" id="MobiDB-lite"/>
    </source>
</evidence>
<accession>X8JF66</accession>
<gene>
    <name evidence="2" type="ORF">RSOL_419400</name>
</gene>
<proteinExistence type="predicted"/>